<dbReference type="AlphaFoldDB" id="A0A0F9MX55"/>
<name>A0A0F9MX55_9ZZZZ</name>
<comment type="caution">
    <text evidence="1">The sequence shown here is derived from an EMBL/GenBank/DDBJ whole genome shotgun (WGS) entry which is preliminary data.</text>
</comment>
<reference evidence="1" key="1">
    <citation type="journal article" date="2015" name="Nature">
        <title>Complex archaea that bridge the gap between prokaryotes and eukaryotes.</title>
        <authorList>
            <person name="Spang A."/>
            <person name="Saw J.H."/>
            <person name="Jorgensen S.L."/>
            <person name="Zaremba-Niedzwiedzka K."/>
            <person name="Martijn J."/>
            <person name="Lind A.E."/>
            <person name="van Eijk R."/>
            <person name="Schleper C."/>
            <person name="Guy L."/>
            <person name="Ettema T.J."/>
        </authorList>
    </citation>
    <scope>NUCLEOTIDE SEQUENCE</scope>
</reference>
<accession>A0A0F9MX55</accession>
<gene>
    <name evidence="1" type="ORF">LCGC14_1101640</name>
</gene>
<evidence type="ECO:0000313" key="1">
    <source>
        <dbReference type="EMBL" id="KKN04032.1"/>
    </source>
</evidence>
<organism evidence="1">
    <name type="scientific">marine sediment metagenome</name>
    <dbReference type="NCBI Taxonomy" id="412755"/>
    <lineage>
        <taxon>unclassified sequences</taxon>
        <taxon>metagenomes</taxon>
        <taxon>ecological metagenomes</taxon>
    </lineage>
</organism>
<protein>
    <submittedName>
        <fullName evidence="1">Uncharacterized protein</fullName>
    </submittedName>
</protein>
<sequence length="63" mass="7079">MSLPEQSFYNKTTLTVDGTIHMTMEVDGDSVIFLYKNDEGLIVFELVLVADGWDTPVLDQVIN</sequence>
<dbReference type="EMBL" id="LAZR01004968">
    <property type="protein sequence ID" value="KKN04032.1"/>
    <property type="molecule type" value="Genomic_DNA"/>
</dbReference>
<proteinExistence type="predicted"/>